<comment type="similarity">
    <text evidence="1">In the N-terminal section; belongs to the glycosyltransferase 20 family.</text>
</comment>
<organism evidence="3 4">
    <name type="scientific">Pyronema omphalodes (strain CBS 100304)</name>
    <name type="common">Pyronema confluens</name>
    <dbReference type="NCBI Taxonomy" id="1076935"/>
    <lineage>
        <taxon>Eukaryota</taxon>
        <taxon>Fungi</taxon>
        <taxon>Dikarya</taxon>
        <taxon>Ascomycota</taxon>
        <taxon>Pezizomycotina</taxon>
        <taxon>Pezizomycetes</taxon>
        <taxon>Pezizales</taxon>
        <taxon>Pyronemataceae</taxon>
        <taxon>Pyronema</taxon>
    </lineage>
</organism>
<evidence type="ECO:0000313" key="3">
    <source>
        <dbReference type="EMBL" id="CCX34463.1"/>
    </source>
</evidence>
<dbReference type="InterPro" id="IPR001830">
    <property type="entry name" value="Glyco_trans_20"/>
</dbReference>
<dbReference type="Pfam" id="PF00982">
    <property type="entry name" value="Glyco_transf_20"/>
    <property type="match status" value="1"/>
</dbReference>
<dbReference type="GO" id="GO:0004805">
    <property type="term" value="F:trehalose-phosphatase activity"/>
    <property type="evidence" value="ECO:0007669"/>
    <property type="project" value="TreeGrafter"/>
</dbReference>
<feature type="region of interest" description="Disordered" evidence="2">
    <location>
        <begin position="162"/>
        <end position="184"/>
    </location>
</feature>
<feature type="region of interest" description="Disordered" evidence="2">
    <location>
        <begin position="19"/>
        <end position="47"/>
    </location>
</feature>
<proteinExistence type="inferred from homology"/>
<dbReference type="InterPro" id="IPR023214">
    <property type="entry name" value="HAD_sf"/>
</dbReference>
<keyword evidence="4" id="KW-1185">Reference proteome</keyword>
<dbReference type="STRING" id="1076935.U4LXJ3"/>
<dbReference type="PANTHER" id="PTHR10788">
    <property type="entry name" value="TREHALOSE-6-PHOSPHATE SYNTHASE"/>
    <property type="match status" value="1"/>
</dbReference>
<dbReference type="Gene3D" id="3.40.50.1000">
    <property type="entry name" value="HAD superfamily/HAD-like"/>
    <property type="match status" value="1"/>
</dbReference>
<dbReference type="eggNOG" id="KOG1050">
    <property type="taxonomic scope" value="Eukaryota"/>
</dbReference>
<dbReference type="OMA" id="TSWDKRR"/>
<dbReference type="InterPro" id="IPR036412">
    <property type="entry name" value="HAD-like_sf"/>
</dbReference>
<evidence type="ECO:0000256" key="2">
    <source>
        <dbReference type="SAM" id="MobiDB-lite"/>
    </source>
</evidence>
<dbReference type="EMBL" id="HF936539">
    <property type="protein sequence ID" value="CCX34463.1"/>
    <property type="molecule type" value="Genomic_DNA"/>
</dbReference>
<sequence length="929" mass="103738">MSTGTTFVAALHLPYTVQFRSKESRPSSSKSLSSRSLPPPIPETRANVPQLTLSTLRNDLAKTPYGEPIATPMPNLLESLGHGNIATSPTPPLTPTTTTAEELFFRVPSTNSIALGSPSDPSMRRIPTIPAARPKATPFLPGGENVVGRGYFDIPVTEKLAPATRPSRRRSSVASGASIYSQQEQDDWTIEKTDFGNGGLKNAVEASQDASENVYVGTLGFGTDTLDEATKVAIEGRLREDHNCLVAYTSNADFDGHYNHYCKEVLWPVFHYLIPDHPKSKAFLDHSWQYFEALNRSIADVIIKDYKKGDTVWVNDYHLLLVPKMVRDALGPDARIGFFLHVGFPSSEIFRCLAHREKLLAGILGATMVGFQTEEYVRHFLQTCSRLLNVEVQENGVLLDSRLVNVVTLPIGIDPIQLAEKRNEQEVTNWTEQLQQRYAGKKLLVARDKLDGVRGVKQKLLAYELFLKKNPQWVGKVVLIQVALTTTSIVESQSTVSDIVTRINCTYSTLDYQPVVYLHQDITYHQYIALLQIADALVVTSLRDGMNLTSHEFVYLQDKHHAPLILSEFTGSAAIFGGAEISVNPWDHSMCARALERALTMPSQEKEERWKKLYARVTGHTAAHWFSEFLSKLEDAWEEQQRCGSAHIPRLSAKILAEQYSAARKKVFFLQYEGTLVSWGSSSSTVVTSPQRIMDTVNDLMEDPTNVVYIMSSRTVQDLEQIFLRVPSVGLFAEGGCFLRPFGKEKWIRLADPELPWKSSVRDILDYYVERTPGTWIEERSCSFIWHLEKAEDKASAQRQAGDCGNHVNGSCESFDVHAIPVTGGLLVECRRWNKVNACRLVLEHMEERKWVVDWILVAGSGRDDEGVFEWANGLRVEEGEEKEGKSKREVVTVRVGTGHTQAKATTNGVAGVVTALQRLANISVNEST</sequence>
<dbReference type="GO" id="GO:0005946">
    <property type="term" value="C:alpha,alpha-trehalose-phosphate synthase complex (UDP-forming)"/>
    <property type="evidence" value="ECO:0007669"/>
    <property type="project" value="TreeGrafter"/>
</dbReference>
<dbReference type="AlphaFoldDB" id="U4LXJ3"/>
<dbReference type="Gene3D" id="3.30.70.1020">
    <property type="entry name" value="Trehalose-6-phosphate phosphatase related protein, domain 2"/>
    <property type="match status" value="1"/>
</dbReference>
<dbReference type="GO" id="GO:0003825">
    <property type="term" value="F:alpha,alpha-trehalose-phosphate synthase (UDP-forming) activity"/>
    <property type="evidence" value="ECO:0007669"/>
    <property type="project" value="TreeGrafter"/>
</dbReference>
<dbReference type="SUPFAM" id="SSF53756">
    <property type="entry name" value="UDP-Glycosyltransferase/glycogen phosphorylase"/>
    <property type="match status" value="1"/>
</dbReference>
<dbReference type="FunFam" id="3.30.70.1020:FF:000001">
    <property type="entry name" value="Alpha,alpha-trehalose-phosphate synthase [UDP-forming] 1"/>
    <property type="match status" value="1"/>
</dbReference>
<dbReference type="Pfam" id="PF02358">
    <property type="entry name" value="Trehalose_PPase"/>
    <property type="match status" value="1"/>
</dbReference>
<evidence type="ECO:0000313" key="4">
    <source>
        <dbReference type="Proteomes" id="UP000018144"/>
    </source>
</evidence>
<evidence type="ECO:0000256" key="1">
    <source>
        <dbReference type="ARBA" id="ARBA00005409"/>
    </source>
</evidence>
<dbReference type="FunFam" id="3.40.50.2000:FF:000036">
    <property type="entry name" value="Alpha,alpha-trehalose-phosphate synthase subunit Tps2"/>
    <property type="match status" value="1"/>
</dbReference>
<dbReference type="OrthoDB" id="755951at2759"/>
<protein>
    <submittedName>
        <fullName evidence="3">Similar to Putative alpha,alpha-trehalose-phosphate synthase [UDP-forming] 106 kDa subunit acc. no. O14081</fullName>
    </submittedName>
</protein>
<gene>
    <name evidence="3" type="ORF">PCON_03727</name>
</gene>
<dbReference type="GO" id="GO:0005992">
    <property type="term" value="P:trehalose biosynthetic process"/>
    <property type="evidence" value="ECO:0007669"/>
    <property type="project" value="InterPro"/>
</dbReference>
<reference evidence="3 4" key="1">
    <citation type="journal article" date="2013" name="PLoS Genet.">
        <title>The genome and development-dependent transcriptomes of Pyronema confluens: a window into fungal evolution.</title>
        <authorList>
            <person name="Traeger S."/>
            <person name="Altegoer F."/>
            <person name="Freitag M."/>
            <person name="Gabaldon T."/>
            <person name="Kempken F."/>
            <person name="Kumar A."/>
            <person name="Marcet-Houben M."/>
            <person name="Poggeler S."/>
            <person name="Stajich J.E."/>
            <person name="Nowrousian M."/>
        </authorList>
    </citation>
    <scope>NUCLEOTIDE SEQUENCE [LARGE SCALE GENOMIC DNA]</scope>
    <source>
        <strain evidence="4">CBS 100304</strain>
        <tissue evidence="3">Vegetative mycelium</tissue>
    </source>
</reference>
<dbReference type="SUPFAM" id="SSF56784">
    <property type="entry name" value="HAD-like"/>
    <property type="match status" value="1"/>
</dbReference>
<feature type="compositionally biased region" description="Low complexity" evidence="2">
    <location>
        <begin position="26"/>
        <end position="36"/>
    </location>
</feature>
<accession>U4LXJ3</accession>
<dbReference type="GO" id="GO:0005829">
    <property type="term" value="C:cytosol"/>
    <property type="evidence" value="ECO:0007669"/>
    <property type="project" value="TreeGrafter"/>
</dbReference>
<name>U4LXJ3_PYROM</name>
<dbReference type="Gene3D" id="3.40.50.2000">
    <property type="entry name" value="Glycogen Phosphorylase B"/>
    <property type="match status" value="2"/>
</dbReference>
<dbReference type="Proteomes" id="UP000018144">
    <property type="component" value="Unassembled WGS sequence"/>
</dbReference>
<dbReference type="PANTHER" id="PTHR10788:SF15">
    <property type="entry name" value="TREHALOSE SYNTHASE COMPLEX REGULATORY SUBUNIT TPS3-RELATED"/>
    <property type="match status" value="1"/>
</dbReference>
<dbReference type="CDD" id="cd03788">
    <property type="entry name" value="GT20_TPS"/>
    <property type="match status" value="1"/>
</dbReference>
<dbReference type="InterPro" id="IPR003337">
    <property type="entry name" value="Trehalose_PPase"/>
</dbReference>